<evidence type="ECO:0000256" key="4">
    <source>
        <dbReference type="ARBA" id="ARBA00022989"/>
    </source>
</evidence>
<organism evidence="7 8">
    <name type="scientific">Novosphingobium pentaromativorans</name>
    <dbReference type="NCBI Taxonomy" id="205844"/>
    <lineage>
        <taxon>Bacteria</taxon>
        <taxon>Pseudomonadati</taxon>
        <taxon>Pseudomonadota</taxon>
        <taxon>Alphaproteobacteria</taxon>
        <taxon>Sphingomonadales</taxon>
        <taxon>Sphingomonadaceae</taxon>
        <taxon>Novosphingobium</taxon>
    </lineage>
</organism>
<comment type="subcellular location">
    <subcellularLocation>
        <location evidence="1">Cell membrane</location>
        <topology evidence="1">Multi-pass membrane protein</topology>
    </subcellularLocation>
</comment>
<dbReference type="Proteomes" id="UP000249082">
    <property type="component" value="Unassembled WGS sequence"/>
</dbReference>
<evidence type="ECO:0000256" key="3">
    <source>
        <dbReference type="ARBA" id="ARBA00022692"/>
    </source>
</evidence>
<dbReference type="Pfam" id="PF02588">
    <property type="entry name" value="YitT_membrane"/>
    <property type="match status" value="1"/>
</dbReference>
<keyword evidence="4 6" id="KW-1133">Transmembrane helix</keyword>
<evidence type="ECO:0000313" key="8">
    <source>
        <dbReference type="Proteomes" id="UP000249082"/>
    </source>
</evidence>
<feature type="transmembrane region" description="Helical" evidence="6">
    <location>
        <begin position="12"/>
        <end position="32"/>
    </location>
</feature>
<feature type="transmembrane region" description="Helical" evidence="6">
    <location>
        <begin position="52"/>
        <end position="70"/>
    </location>
</feature>
<dbReference type="GO" id="GO:0005886">
    <property type="term" value="C:plasma membrane"/>
    <property type="evidence" value="ECO:0007669"/>
    <property type="project" value="UniProtKB-SubCell"/>
</dbReference>
<sequence length="223" mass="22883">MTAIRHGRIEDIYALAVGSLLIGLGLTILHSAGLVTGGMAGLALLVGHFLPLPPGLLFAALNVPFLFLALRAMGSLFTLRTIAASGGIALASVLSEHAMTIEVKDPFAAAVGAGTLLGMGTLAVVRHGAGVGGVGIVTVWLQQRRGWNIGRSQILIDFAILAASSAFLPLDKLAWSATSAIGMGVVTALWLRPGRYAGFSPLRAANRSHATATGNCALPIKNS</sequence>
<gene>
    <name evidence="7" type="ORF">DI555_05000</name>
</gene>
<keyword evidence="3 6" id="KW-0812">Transmembrane</keyword>
<dbReference type="AlphaFoldDB" id="A0A2W5QZC8"/>
<feature type="transmembrane region" description="Helical" evidence="6">
    <location>
        <begin position="77"/>
        <end position="95"/>
    </location>
</feature>
<evidence type="ECO:0000313" key="7">
    <source>
        <dbReference type="EMBL" id="PZQ56700.1"/>
    </source>
</evidence>
<name>A0A2W5QZC8_9SPHN</name>
<reference evidence="7 8" key="1">
    <citation type="submission" date="2017-08" db="EMBL/GenBank/DDBJ databases">
        <title>Infants hospitalized years apart are colonized by the same room-sourced microbial strains.</title>
        <authorList>
            <person name="Brooks B."/>
            <person name="Olm M.R."/>
            <person name="Firek B.A."/>
            <person name="Baker R."/>
            <person name="Thomas B.C."/>
            <person name="Morowitz M.J."/>
            <person name="Banfield J.F."/>
        </authorList>
    </citation>
    <scope>NUCLEOTIDE SEQUENCE [LARGE SCALE GENOMIC DNA]</scope>
    <source>
        <strain evidence="7">S2_005_002_R2_33</strain>
    </source>
</reference>
<comment type="caution">
    <text evidence="7">The sequence shown here is derived from an EMBL/GenBank/DDBJ whole genome shotgun (WGS) entry which is preliminary data.</text>
</comment>
<evidence type="ECO:0000256" key="6">
    <source>
        <dbReference type="SAM" id="Phobius"/>
    </source>
</evidence>
<accession>A0A2W5QZC8</accession>
<dbReference type="PANTHER" id="PTHR33545:SF5">
    <property type="entry name" value="UPF0750 MEMBRANE PROTEIN YITT"/>
    <property type="match status" value="1"/>
</dbReference>
<dbReference type="PANTHER" id="PTHR33545">
    <property type="entry name" value="UPF0750 MEMBRANE PROTEIN YITT-RELATED"/>
    <property type="match status" value="1"/>
</dbReference>
<keyword evidence="5 6" id="KW-0472">Membrane</keyword>
<dbReference type="EMBL" id="QFPX01000003">
    <property type="protein sequence ID" value="PZQ56700.1"/>
    <property type="molecule type" value="Genomic_DNA"/>
</dbReference>
<dbReference type="InterPro" id="IPR051461">
    <property type="entry name" value="UPF0750_membrane"/>
</dbReference>
<evidence type="ECO:0000256" key="2">
    <source>
        <dbReference type="ARBA" id="ARBA00022475"/>
    </source>
</evidence>
<evidence type="ECO:0000256" key="1">
    <source>
        <dbReference type="ARBA" id="ARBA00004651"/>
    </source>
</evidence>
<keyword evidence="2" id="KW-1003">Cell membrane</keyword>
<evidence type="ECO:0000256" key="5">
    <source>
        <dbReference type="ARBA" id="ARBA00023136"/>
    </source>
</evidence>
<protein>
    <submittedName>
        <fullName evidence="7">YitT family protein</fullName>
    </submittedName>
</protein>
<proteinExistence type="predicted"/>
<dbReference type="InterPro" id="IPR003740">
    <property type="entry name" value="YitT"/>
</dbReference>